<sequence length="94" mass="10543">MAVHLPLSNGTPSHCTCNDYCYEYLNILSVATDIMVTLLTTSNLNVLIYCNNIRQTMKELKLVYPALGDCPTSLPSLMEVRSYLYAWDFALSEG</sequence>
<gene>
    <name evidence="1" type="ORF">PROFUN_17136</name>
</gene>
<keyword evidence="2" id="KW-1185">Reference proteome</keyword>
<dbReference type="AlphaFoldDB" id="A0A2P6MMG3"/>
<dbReference type="Proteomes" id="UP000241769">
    <property type="component" value="Unassembled WGS sequence"/>
</dbReference>
<accession>A0A2P6MMG3</accession>
<comment type="caution">
    <text evidence="1">The sequence shown here is derived from an EMBL/GenBank/DDBJ whole genome shotgun (WGS) entry which is preliminary data.</text>
</comment>
<evidence type="ECO:0000313" key="2">
    <source>
        <dbReference type="Proteomes" id="UP000241769"/>
    </source>
</evidence>
<protein>
    <submittedName>
        <fullName evidence="1">Uncharacterized protein</fullName>
    </submittedName>
</protein>
<dbReference type="InParanoid" id="A0A2P6MMG3"/>
<name>A0A2P6MMG3_9EUKA</name>
<organism evidence="1 2">
    <name type="scientific">Planoprotostelium fungivorum</name>
    <dbReference type="NCBI Taxonomy" id="1890364"/>
    <lineage>
        <taxon>Eukaryota</taxon>
        <taxon>Amoebozoa</taxon>
        <taxon>Evosea</taxon>
        <taxon>Variosea</taxon>
        <taxon>Cavosteliida</taxon>
        <taxon>Cavosteliaceae</taxon>
        <taxon>Planoprotostelium</taxon>
    </lineage>
</organism>
<proteinExistence type="predicted"/>
<evidence type="ECO:0000313" key="1">
    <source>
        <dbReference type="EMBL" id="PRP72889.1"/>
    </source>
</evidence>
<reference evidence="1 2" key="1">
    <citation type="journal article" date="2018" name="Genome Biol. Evol.">
        <title>Multiple Roots of Fruiting Body Formation in Amoebozoa.</title>
        <authorList>
            <person name="Hillmann F."/>
            <person name="Forbes G."/>
            <person name="Novohradska S."/>
            <person name="Ferling I."/>
            <person name="Riege K."/>
            <person name="Groth M."/>
            <person name="Westermann M."/>
            <person name="Marz M."/>
            <person name="Spaller T."/>
            <person name="Winckler T."/>
            <person name="Schaap P."/>
            <person name="Glockner G."/>
        </authorList>
    </citation>
    <scope>NUCLEOTIDE SEQUENCE [LARGE SCALE GENOMIC DNA]</scope>
    <source>
        <strain evidence="1 2">Jena</strain>
    </source>
</reference>
<dbReference type="EMBL" id="MDYQ01000766">
    <property type="protein sequence ID" value="PRP72889.1"/>
    <property type="molecule type" value="Genomic_DNA"/>
</dbReference>